<keyword evidence="5" id="KW-1185">Reference proteome</keyword>
<accession>V3ZQH2</accession>
<evidence type="ECO:0000313" key="5">
    <source>
        <dbReference type="Proteomes" id="UP000030746"/>
    </source>
</evidence>
<gene>
    <name evidence="4" type="ORF">LOTGIDRAFT_150991</name>
</gene>
<dbReference type="HOGENOM" id="CLU_034170_0_0_1"/>
<evidence type="ECO:0000256" key="2">
    <source>
        <dbReference type="SAM" id="MobiDB-lite"/>
    </source>
</evidence>
<dbReference type="GO" id="GO:0003713">
    <property type="term" value="F:transcription coactivator activity"/>
    <property type="evidence" value="ECO:0007669"/>
    <property type="project" value="InterPro"/>
</dbReference>
<name>V3ZQH2_LOTGI</name>
<dbReference type="EMBL" id="KB203412">
    <property type="protein sequence ID" value="ESO84755.1"/>
    <property type="molecule type" value="Genomic_DNA"/>
</dbReference>
<dbReference type="PANTHER" id="PTHR17085:SF3">
    <property type="entry name" value="NUCLEAR RECEPTOR COACTIVATOR 4"/>
    <property type="match status" value="1"/>
</dbReference>
<dbReference type="RefSeq" id="XP_009064556.1">
    <property type="nucleotide sequence ID" value="XM_009066308.1"/>
</dbReference>
<protein>
    <recommendedName>
        <fullName evidence="3">Nuclear receptor coactivator 4 N-terminal domain-containing protein</fullName>
    </recommendedName>
</protein>
<feature type="coiled-coil region" evidence="1">
    <location>
        <begin position="2"/>
        <end position="29"/>
    </location>
</feature>
<sequence length="588" mass="67069">MDSDINDKIEQLEKAIKQLDAVKRHLLHNATEIKGQVQTTMSRHLESLRNREVWLLSQVDLVFSAKEAVLQAQQARLNKMLGVLQSTIGLTADSNSNSNSILVETLQKLDINLNDLNPEETAFFTFRADPSDLRNTILNYGHVDANGMPLSGAFHEPESQTLPRHFEDYEGPDHHIFYKTVSDNKQNEDCGIYVNIPKLSTKAEDWLLYSTNTTTTTTSTDSTPRFSFPPFSSNWLDWIRQKSPSTPGMSSPTLRTISSDASIKDWLCQIKQYADPEEEEDFEIVDNSGLSTASSDSYTSIPDSIPVKPTVTNLDLIHLEFPTAVQSWLKTNRSTPEDKPYDFFQHVPSDPDVWLIHQIEKKKACEDCKPGLTTDIENLGERLNNLICTTNTSGYQSSCSTEDKQRCLQSETDLEMPHVLDVCKANELCDGFVDCVCSPHCGFQHIGITDNNHWLITKNQDDKDPCQNKAMEIDEKWLSPKKARTTNNQDFKVSFPLFEEITRDPECWLNTNCMVKDINFEEIFNSQCSNDTWLKSPMLRECNDNESRSYDIKNHHKETNTSDWLLQTNYGQSHPSDSNKQKWLMSHC</sequence>
<dbReference type="GO" id="GO:0009725">
    <property type="term" value="P:response to hormone"/>
    <property type="evidence" value="ECO:0007669"/>
    <property type="project" value="TreeGrafter"/>
</dbReference>
<dbReference type="CTD" id="20235527"/>
<keyword evidence="1" id="KW-0175">Coiled coil</keyword>
<dbReference type="GO" id="GO:0006879">
    <property type="term" value="P:intracellular iron ion homeostasis"/>
    <property type="evidence" value="ECO:0007669"/>
    <property type="project" value="InterPro"/>
</dbReference>
<dbReference type="Pfam" id="PF12489">
    <property type="entry name" value="ARA70"/>
    <property type="match status" value="1"/>
</dbReference>
<dbReference type="AlphaFoldDB" id="V3ZQH2"/>
<feature type="region of interest" description="Disordered" evidence="2">
    <location>
        <begin position="568"/>
        <end position="588"/>
    </location>
</feature>
<organism evidence="4 5">
    <name type="scientific">Lottia gigantea</name>
    <name type="common">Giant owl limpet</name>
    <dbReference type="NCBI Taxonomy" id="225164"/>
    <lineage>
        <taxon>Eukaryota</taxon>
        <taxon>Metazoa</taxon>
        <taxon>Spiralia</taxon>
        <taxon>Lophotrochozoa</taxon>
        <taxon>Mollusca</taxon>
        <taxon>Gastropoda</taxon>
        <taxon>Patellogastropoda</taxon>
        <taxon>Lottioidea</taxon>
        <taxon>Lottiidae</taxon>
        <taxon>Lottia</taxon>
    </lineage>
</organism>
<dbReference type="Proteomes" id="UP000030746">
    <property type="component" value="Unassembled WGS sequence"/>
</dbReference>
<dbReference type="OrthoDB" id="6334544at2759"/>
<reference evidence="4 5" key="1">
    <citation type="journal article" date="2013" name="Nature">
        <title>Insights into bilaterian evolution from three spiralian genomes.</title>
        <authorList>
            <person name="Simakov O."/>
            <person name="Marletaz F."/>
            <person name="Cho S.J."/>
            <person name="Edsinger-Gonzales E."/>
            <person name="Havlak P."/>
            <person name="Hellsten U."/>
            <person name="Kuo D.H."/>
            <person name="Larsson T."/>
            <person name="Lv J."/>
            <person name="Arendt D."/>
            <person name="Savage R."/>
            <person name="Osoegawa K."/>
            <person name="de Jong P."/>
            <person name="Grimwood J."/>
            <person name="Chapman J.A."/>
            <person name="Shapiro H."/>
            <person name="Aerts A."/>
            <person name="Otillar R.P."/>
            <person name="Terry A.Y."/>
            <person name="Boore J.L."/>
            <person name="Grigoriev I.V."/>
            <person name="Lindberg D.R."/>
            <person name="Seaver E.C."/>
            <person name="Weisblat D.A."/>
            <person name="Putnam N.H."/>
            <person name="Rokhsar D.S."/>
        </authorList>
    </citation>
    <scope>NUCLEOTIDE SEQUENCE [LARGE SCALE GENOMIC DNA]</scope>
</reference>
<feature type="domain" description="Nuclear receptor coactivator 4 N-terminal" evidence="3">
    <location>
        <begin position="25"/>
        <end position="129"/>
    </location>
</feature>
<feature type="compositionally biased region" description="Polar residues" evidence="2">
    <location>
        <begin position="568"/>
        <end position="578"/>
    </location>
</feature>
<evidence type="ECO:0000313" key="4">
    <source>
        <dbReference type="EMBL" id="ESO84755.1"/>
    </source>
</evidence>
<evidence type="ECO:0000259" key="3">
    <source>
        <dbReference type="Pfam" id="PF12489"/>
    </source>
</evidence>
<dbReference type="PANTHER" id="PTHR17085">
    <property type="entry name" value="NUCLEAR RECEPTOR COACTIVATOR 4"/>
    <property type="match status" value="1"/>
</dbReference>
<proteinExistence type="predicted"/>
<dbReference type="InterPro" id="IPR022174">
    <property type="entry name" value="NCOA4_N"/>
</dbReference>
<dbReference type="InterPro" id="IPR039947">
    <property type="entry name" value="NCoA-4"/>
</dbReference>
<dbReference type="GeneID" id="20235527"/>
<evidence type="ECO:0000256" key="1">
    <source>
        <dbReference type="SAM" id="Coils"/>
    </source>
</evidence>
<dbReference type="KEGG" id="lgi:LOTGIDRAFT_150991"/>
<dbReference type="OMA" id="WVTSERC"/>